<comment type="function">
    <text evidence="6">Transcriptional repressor that regulates multiple aspects of plant growth and development.</text>
</comment>
<evidence type="ECO:0000256" key="6">
    <source>
        <dbReference type="RuleBase" id="RU367028"/>
    </source>
</evidence>
<gene>
    <name evidence="8" type="ORF">Bca52824_082879</name>
</gene>
<evidence type="ECO:0000259" key="7">
    <source>
        <dbReference type="PROSITE" id="PS51754"/>
    </source>
</evidence>
<name>A0A8X7PLF2_BRACI</name>
<keyword evidence="9" id="KW-1185">Reference proteome</keyword>
<evidence type="ECO:0000256" key="4">
    <source>
        <dbReference type="ARBA" id="ARBA00023163"/>
    </source>
</evidence>
<dbReference type="Proteomes" id="UP000886595">
    <property type="component" value="Unassembled WGS sequence"/>
</dbReference>
<dbReference type="GO" id="GO:0045892">
    <property type="term" value="P:negative regulation of DNA-templated transcription"/>
    <property type="evidence" value="ECO:0007669"/>
    <property type="project" value="UniProtKB-UniRule"/>
</dbReference>
<evidence type="ECO:0000313" key="8">
    <source>
        <dbReference type="EMBL" id="KAG2252743.1"/>
    </source>
</evidence>
<keyword evidence="2 6" id="KW-0678">Repressor</keyword>
<dbReference type="InterPro" id="IPR006458">
    <property type="entry name" value="Ovate_C"/>
</dbReference>
<dbReference type="Pfam" id="PF04844">
    <property type="entry name" value="Ovate"/>
    <property type="match status" value="1"/>
</dbReference>
<proteinExistence type="predicted"/>
<accession>A0A8X7PLF2</accession>
<evidence type="ECO:0000313" key="9">
    <source>
        <dbReference type="Proteomes" id="UP000886595"/>
    </source>
</evidence>
<keyword evidence="3 6" id="KW-0805">Transcription regulation</keyword>
<dbReference type="PANTHER" id="PTHR33057:SF82">
    <property type="entry name" value="TRANSCRIPTION REPRESSOR OFP5"/>
    <property type="match status" value="1"/>
</dbReference>
<comment type="caution">
    <text evidence="8">The sequence shown here is derived from an EMBL/GenBank/DDBJ whole genome shotgun (WGS) entry which is preliminary data.</text>
</comment>
<reference evidence="8 9" key="1">
    <citation type="submission" date="2020-02" db="EMBL/GenBank/DDBJ databases">
        <authorList>
            <person name="Ma Q."/>
            <person name="Huang Y."/>
            <person name="Song X."/>
            <person name="Pei D."/>
        </authorList>
    </citation>
    <scope>NUCLEOTIDE SEQUENCE [LARGE SCALE GENOMIC DNA]</scope>
    <source>
        <strain evidence="8">Sxm20200214</strain>
        <tissue evidence="8">Leaf</tissue>
    </source>
</reference>
<dbReference type="OrthoDB" id="1928390at2759"/>
<organism evidence="8 9">
    <name type="scientific">Brassica carinata</name>
    <name type="common">Ethiopian mustard</name>
    <name type="synonym">Abyssinian cabbage</name>
    <dbReference type="NCBI Taxonomy" id="52824"/>
    <lineage>
        <taxon>Eukaryota</taxon>
        <taxon>Viridiplantae</taxon>
        <taxon>Streptophyta</taxon>
        <taxon>Embryophyta</taxon>
        <taxon>Tracheophyta</taxon>
        <taxon>Spermatophyta</taxon>
        <taxon>Magnoliopsida</taxon>
        <taxon>eudicotyledons</taxon>
        <taxon>Gunneridae</taxon>
        <taxon>Pentapetalae</taxon>
        <taxon>rosids</taxon>
        <taxon>malvids</taxon>
        <taxon>Brassicales</taxon>
        <taxon>Brassicaceae</taxon>
        <taxon>Brassiceae</taxon>
        <taxon>Brassica</taxon>
    </lineage>
</organism>
<keyword evidence="5 6" id="KW-0539">Nucleus</keyword>
<dbReference type="GO" id="GO:0005634">
    <property type="term" value="C:nucleus"/>
    <property type="evidence" value="ECO:0007669"/>
    <property type="project" value="UniProtKB-SubCell"/>
</dbReference>
<dbReference type="PANTHER" id="PTHR33057">
    <property type="entry name" value="TRANSCRIPTION REPRESSOR OFP7-RELATED"/>
    <property type="match status" value="1"/>
</dbReference>
<dbReference type="InterPro" id="IPR038933">
    <property type="entry name" value="Ovate"/>
</dbReference>
<evidence type="ECO:0000256" key="1">
    <source>
        <dbReference type="ARBA" id="ARBA00004123"/>
    </source>
</evidence>
<comment type="subcellular location">
    <subcellularLocation>
        <location evidence="1 6">Nucleus</location>
    </subcellularLocation>
</comment>
<evidence type="ECO:0000256" key="5">
    <source>
        <dbReference type="ARBA" id="ARBA00023242"/>
    </source>
</evidence>
<sequence length="233" mass="27143">MVDMAFTINCPTHSPPIVRPELLIGDLIRELRSYTTESQDICHTTRVLRSGCKINFLRRRRQRLASLEKNRKKLAPAPNKPDTFLIVPGLSVLAGTLSASEIASVINKYGSPRPRMESRWRRTEVFAVAKWSSAPQKYFRDAVVEMIIENDINHQEELKEVLICYLRFNTDEYHVDMNINMFQQMFTTWEKITEERLRGKQNDTYSKLGSEETGVSVEKVKAKWWGKLRSTRY</sequence>
<dbReference type="AlphaFoldDB" id="A0A8X7PLF2"/>
<feature type="domain" description="OVATE" evidence="7">
    <location>
        <begin position="128"/>
        <end position="187"/>
    </location>
</feature>
<keyword evidence="4 6" id="KW-0804">Transcription</keyword>
<dbReference type="PROSITE" id="PS51754">
    <property type="entry name" value="OVATE"/>
    <property type="match status" value="1"/>
</dbReference>
<dbReference type="EMBL" id="JAAMPC010000016">
    <property type="protein sequence ID" value="KAG2252743.1"/>
    <property type="molecule type" value="Genomic_DNA"/>
</dbReference>
<evidence type="ECO:0000256" key="3">
    <source>
        <dbReference type="ARBA" id="ARBA00023015"/>
    </source>
</evidence>
<evidence type="ECO:0000256" key="2">
    <source>
        <dbReference type="ARBA" id="ARBA00022491"/>
    </source>
</evidence>
<protein>
    <recommendedName>
        <fullName evidence="6">Transcription repressor</fullName>
    </recommendedName>
    <alternativeName>
        <fullName evidence="6">Ovate family protein</fullName>
    </alternativeName>
</protein>